<dbReference type="InterPro" id="IPR002498">
    <property type="entry name" value="PInositol-4-P-4/5-kinase_core"/>
</dbReference>
<evidence type="ECO:0000256" key="2">
    <source>
        <dbReference type="SAM" id="MobiDB-lite"/>
    </source>
</evidence>
<dbReference type="PANTHER" id="PTHR23086">
    <property type="entry name" value="PHOSPHATIDYLINOSITOL-4-PHOSPHATE 5-KINASE"/>
    <property type="match status" value="1"/>
</dbReference>
<dbReference type="EMBL" id="GIBP01003527">
    <property type="protein sequence ID" value="NDV32496.1"/>
    <property type="molecule type" value="Transcribed_RNA"/>
</dbReference>
<keyword evidence="1" id="KW-0067">ATP-binding</keyword>
<dbReference type="CDD" id="cd00139">
    <property type="entry name" value="PIPKc"/>
    <property type="match status" value="1"/>
</dbReference>
<dbReference type="InterPro" id="IPR023610">
    <property type="entry name" value="PInositol-4/5-P-5/4-kinase"/>
</dbReference>
<feature type="domain" description="PIPK" evidence="3">
    <location>
        <begin position="12"/>
        <end position="377"/>
    </location>
</feature>
<dbReference type="PANTHER" id="PTHR23086:SF124">
    <property type="entry name" value="G-PROTEIN-COUPLED RECEPTOR FAMILY PROTEIN"/>
    <property type="match status" value="1"/>
</dbReference>
<dbReference type="InterPro" id="IPR027483">
    <property type="entry name" value="PInositol-4-P-4/5-kinase_C_sf"/>
</dbReference>
<evidence type="ECO:0000256" key="1">
    <source>
        <dbReference type="PROSITE-ProRule" id="PRU00781"/>
    </source>
</evidence>
<dbReference type="SUPFAM" id="SSF56104">
    <property type="entry name" value="SAICAR synthase-like"/>
    <property type="match status" value="1"/>
</dbReference>
<keyword evidence="1" id="KW-0547">Nucleotide-binding</keyword>
<feature type="region of interest" description="Disordered" evidence="2">
    <location>
        <begin position="291"/>
        <end position="314"/>
    </location>
</feature>
<dbReference type="SMART" id="SM00330">
    <property type="entry name" value="PIPKc"/>
    <property type="match status" value="1"/>
</dbReference>
<accession>A0A6B2L6A1</accession>
<dbReference type="Pfam" id="PF01504">
    <property type="entry name" value="PIP5K"/>
    <property type="match status" value="1"/>
</dbReference>
<dbReference type="AlphaFoldDB" id="A0A6B2L6A1"/>
<evidence type="ECO:0000313" key="4">
    <source>
        <dbReference type="EMBL" id="NDV32496.1"/>
    </source>
</evidence>
<evidence type="ECO:0000259" key="3">
    <source>
        <dbReference type="PROSITE" id="PS51455"/>
    </source>
</evidence>
<dbReference type="Gene3D" id="3.30.810.10">
    <property type="entry name" value="2-Layer Sandwich"/>
    <property type="match status" value="1"/>
</dbReference>
<keyword evidence="1" id="KW-0418">Kinase</keyword>
<proteinExistence type="predicted"/>
<dbReference type="PROSITE" id="PS51455">
    <property type="entry name" value="PIPK"/>
    <property type="match status" value="1"/>
</dbReference>
<dbReference type="GO" id="GO:0046854">
    <property type="term" value="P:phosphatidylinositol phosphate biosynthetic process"/>
    <property type="evidence" value="ECO:0007669"/>
    <property type="project" value="TreeGrafter"/>
</dbReference>
<dbReference type="GO" id="GO:0016308">
    <property type="term" value="F:1-phosphatidylinositol-4-phosphate 5-kinase activity"/>
    <property type="evidence" value="ECO:0007669"/>
    <property type="project" value="TreeGrafter"/>
</dbReference>
<sequence length="383" mass="43923">MVSNVDGDLGQLSRLLRKNILFSTVQGIRSVVRLYGEIGTDQLIDISEDDYVINSINTEITKHDEQYALEDEDLMFGTQIQFCSLAPKPFLNICKSSGFSTDYLNEILQPSKFLQDALKNQKFSEGKSGSFFVFSPDKKLIIKTIPEHEFSSMKHLIKDYYEHLMKNPDSLLIRLLGAFSLTFVHTKVYIIFMANLFTMPVHEKYDLKGSWVARTASESSSVKKDNDFTSTILMDAEHAKFFVNQIRADTAVLCKHNIMDYSLLLGVIPRNKKDNNKKLKNSSAISLEDLSTRDEENVDLESEPERTSPLPRTTFTSPDGELSYVISIIDILQTYNLDKRMERITKVYALCKDKQGLSVQEPEVYRSRFVEKMSQHIQIQKYL</sequence>
<dbReference type="GO" id="GO:0005886">
    <property type="term" value="C:plasma membrane"/>
    <property type="evidence" value="ECO:0007669"/>
    <property type="project" value="TreeGrafter"/>
</dbReference>
<organism evidence="4">
    <name type="scientific">Arcella intermedia</name>
    <dbReference type="NCBI Taxonomy" id="1963864"/>
    <lineage>
        <taxon>Eukaryota</taxon>
        <taxon>Amoebozoa</taxon>
        <taxon>Tubulinea</taxon>
        <taxon>Elardia</taxon>
        <taxon>Arcellinida</taxon>
        <taxon>Sphaerothecina</taxon>
        <taxon>Arcellidae</taxon>
        <taxon>Arcella</taxon>
    </lineage>
</organism>
<keyword evidence="1" id="KW-0808">Transferase</keyword>
<dbReference type="InterPro" id="IPR027484">
    <property type="entry name" value="PInositol-4-P-5-kinase_N"/>
</dbReference>
<dbReference type="GO" id="GO:0005524">
    <property type="term" value="F:ATP binding"/>
    <property type="evidence" value="ECO:0007669"/>
    <property type="project" value="UniProtKB-UniRule"/>
</dbReference>
<reference evidence="4" key="1">
    <citation type="journal article" date="2020" name="J. Eukaryot. Microbiol.">
        <title>De novo Sequencing, Assembly and Annotation of the Transcriptome for the Free-Living Testate Amoeba Arcella intermedia.</title>
        <authorList>
            <person name="Ribeiro G.M."/>
            <person name="Porfirio-Sousa A.L."/>
            <person name="Maurer-Alcala X.X."/>
            <person name="Katz L.A."/>
            <person name="Lahr D.J.G."/>
        </authorList>
    </citation>
    <scope>NUCLEOTIDE SEQUENCE</scope>
</reference>
<name>A0A6B2L6A1_9EUKA</name>
<protein>
    <recommendedName>
        <fullName evidence="3">PIPK domain-containing protein</fullName>
    </recommendedName>
</protein>
<dbReference type="Gene3D" id="3.30.800.10">
    <property type="entry name" value="Phosphatidylinositol Phosphate Kinase II Beta"/>
    <property type="match status" value="1"/>
</dbReference>